<keyword evidence="1" id="KW-0472">Membrane</keyword>
<reference evidence="2 3" key="1">
    <citation type="submission" date="2020-08" db="EMBL/GenBank/DDBJ databases">
        <title>Sequencing the genomes of 1000 actinobacteria strains.</title>
        <authorList>
            <person name="Klenk H.-P."/>
        </authorList>
    </citation>
    <scope>NUCLEOTIDE SEQUENCE [LARGE SCALE GENOMIC DNA]</scope>
    <source>
        <strain evidence="2 3">DSM 43851</strain>
    </source>
</reference>
<dbReference type="RefSeq" id="WP_184866350.1">
    <property type="nucleotide sequence ID" value="NZ_BAAAWY010000005.1"/>
</dbReference>
<accession>A0A7W9KKW4</accession>
<feature type="transmembrane region" description="Helical" evidence="1">
    <location>
        <begin position="6"/>
        <end position="28"/>
    </location>
</feature>
<keyword evidence="3" id="KW-1185">Reference proteome</keyword>
<protein>
    <submittedName>
        <fullName evidence="2">Uncharacterized protein</fullName>
    </submittedName>
</protein>
<keyword evidence="1" id="KW-1133">Transmembrane helix</keyword>
<gene>
    <name evidence="2" type="ORF">BJ998_005616</name>
</gene>
<name>A0A7W9KKW4_9PSEU</name>
<sequence length="83" mass="8130">MGSPGVVVVVGGGCVVLVVGGGAFFVVVSRECVSVWPVVVVVVDEDVDGVTVTTRVDTCVLTVVGTDDTAGGGVAAFASSSCR</sequence>
<evidence type="ECO:0000256" key="1">
    <source>
        <dbReference type="SAM" id="Phobius"/>
    </source>
</evidence>
<proteinExistence type="predicted"/>
<evidence type="ECO:0000313" key="2">
    <source>
        <dbReference type="EMBL" id="MBB5894420.1"/>
    </source>
</evidence>
<keyword evidence="1" id="KW-0812">Transmembrane</keyword>
<evidence type="ECO:0000313" key="3">
    <source>
        <dbReference type="Proteomes" id="UP000585638"/>
    </source>
</evidence>
<dbReference type="EMBL" id="JACHIR010000001">
    <property type="protein sequence ID" value="MBB5894420.1"/>
    <property type="molecule type" value="Genomic_DNA"/>
</dbReference>
<dbReference type="Proteomes" id="UP000585638">
    <property type="component" value="Unassembled WGS sequence"/>
</dbReference>
<dbReference type="AlphaFoldDB" id="A0A7W9KKW4"/>
<organism evidence="2 3">
    <name type="scientific">Kutzneria kofuensis</name>
    <dbReference type="NCBI Taxonomy" id="103725"/>
    <lineage>
        <taxon>Bacteria</taxon>
        <taxon>Bacillati</taxon>
        <taxon>Actinomycetota</taxon>
        <taxon>Actinomycetes</taxon>
        <taxon>Pseudonocardiales</taxon>
        <taxon>Pseudonocardiaceae</taxon>
        <taxon>Kutzneria</taxon>
    </lineage>
</organism>
<comment type="caution">
    <text evidence="2">The sequence shown here is derived from an EMBL/GenBank/DDBJ whole genome shotgun (WGS) entry which is preliminary data.</text>
</comment>